<gene>
    <name evidence="1" type="ORF">N3K66_000108</name>
</gene>
<comment type="caution">
    <text evidence="1">The sequence shown here is derived from an EMBL/GenBank/DDBJ whole genome shotgun (WGS) entry which is preliminary data.</text>
</comment>
<evidence type="ECO:0000313" key="2">
    <source>
        <dbReference type="Proteomes" id="UP001163324"/>
    </source>
</evidence>
<name>A0ACC0VB06_9HYPO</name>
<protein>
    <submittedName>
        <fullName evidence="1">Uncharacterized protein</fullName>
    </submittedName>
</protein>
<keyword evidence="2" id="KW-1185">Reference proteome</keyword>
<sequence length="335" mass="36732">MAPILDVRAASKADVAALVTGACIAIGVLVIAGVFFLCYRYRLTLISLSRDVEKDKMSAMDRRRRGKPAGTLPVTVAPPSGRQRGILHESKSKESFSSEPSQPPGDDDYGDDDAVAGKCPGPSIPISQFYIPPPDIDIGWLDDGKHRTHSKPLPDPAAAHPFPPDESRPHNALVHFQQQQQYPQYQYQQQQQQHTPKASQASLPRFMATIPEERTLSDTSGLIPLRLCRTATSSWASDRRQPSVDTLSTLGMELLRDTMQEPRPAHFYGGIPLPPPPPPPQVPVPAPPPPHPPRHPPDRHGSDSGRPQGRRRPGMTCELAEDLLFSPGARKGLVW</sequence>
<evidence type="ECO:0000313" key="1">
    <source>
        <dbReference type="EMBL" id="KAI9903579.1"/>
    </source>
</evidence>
<accession>A0ACC0VB06</accession>
<dbReference type="EMBL" id="CM047940">
    <property type="protein sequence ID" value="KAI9903579.1"/>
    <property type="molecule type" value="Genomic_DNA"/>
</dbReference>
<reference evidence="1" key="1">
    <citation type="submission" date="2022-10" db="EMBL/GenBank/DDBJ databases">
        <title>Complete Genome of Trichothecium roseum strain YXFP-22015, a Plant Pathogen Isolated from Citrus.</title>
        <authorList>
            <person name="Wang Y."/>
            <person name="Zhu L."/>
        </authorList>
    </citation>
    <scope>NUCLEOTIDE SEQUENCE</scope>
    <source>
        <strain evidence="1">YXFP-22015</strain>
    </source>
</reference>
<organism evidence="1 2">
    <name type="scientific">Trichothecium roseum</name>
    <dbReference type="NCBI Taxonomy" id="47278"/>
    <lineage>
        <taxon>Eukaryota</taxon>
        <taxon>Fungi</taxon>
        <taxon>Dikarya</taxon>
        <taxon>Ascomycota</taxon>
        <taxon>Pezizomycotina</taxon>
        <taxon>Sordariomycetes</taxon>
        <taxon>Hypocreomycetidae</taxon>
        <taxon>Hypocreales</taxon>
        <taxon>Hypocreales incertae sedis</taxon>
        <taxon>Trichothecium</taxon>
    </lineage>
</organism>
<dbReference type="Proteomes" id="UP001163324">
    <property type="component" value="Chromosome 1"/>
</dbReference>
<proteinExistence type="predicted"/>